<dbReference type="eggNOG" id="ENOG5032T00">
    <property type="taxonomic scope" value="Bacteria"/>
</dbReference>
<accession>H8KNG2</accession>
<dbReference type="HOGENOM" id="CLU_1593082_0_0_10"/>
<protein>
    <recommendedName>
        <fullName evidence="4">DUF5004 domain-containing protein</fullName>
    </recommendedName>
</protein>
<dbReference type="Pfam" id="PF16395">
    <property type="entry name" value="DUF5004"/>
    <property type="match status" value="1"/>
</dbReference>
<evidence type="ECO:0000313" key="2">
    <source>
        <dbReference type="EMBL" id="AFD07960.1"/>
    </source>
</evidence>
<keyword evidence="3" id="KW-1185">Reference proteome</keyword>
<proteinExistence type="predicted"/>
<dbReference type="InterPro" id="IPR032168">
    <property type="entry name" value="DUF5004"/>
</dbReference>
<reference evidence="2" key="1">
    <citation type="submission" date="2012-02" db="EMBL/GenBank/DDBJ databases">
        <title>The complete genome of Solitalea canadensis DSM 3403.</title>
        <authorList>
            <consortium name="US DOE Joint Genome Institute (JGI-PGF)"/>
            <person name="Lucas S."/>
            <person name="Copeland A."/>
            <person name="Lapidus A."/>
            <person name="Glavina del Rio T."/>
            <person name="Dalin E."/>
            <person name="Tice H."/>
            <person name="Bruce D."/>
            <person name="Goodwin L."/>
            <person name="Pitluck S."/>
            <person name="Peters L."/>
            <person name="Ovchinnikova G."/>
            <person name="Lu M."/>
            <person name="Kyrpides N."/>
            <person name="Mavromatis K."/>
            <person name="Ivanova N."/>
            <person name="Brettin T."/>
            <person name="Detter J.C."/>
            <person name="Han C."/>
            <person name="Larimer F."/>
            <person name="Land M."/>
            <person name="Hauser L."/>
            <person name="Markowitz V."/>
            <person name="Cheng J.-F."/>
            <person name="Hugenholtz P."/>
            <person name="Woyke T."/>
            <person name="Wu D."/>
            <person name="Spring S."/>
            <person name="Schroeder M."/>
            <person name="Kopitz M."/>
            <person name="Brambilla E."/>
            <person name="Klenk H.-P."/>
            <person name="Eisen J.A."/>
        </authorList>
    </citation>
    <scope>NUCLEOTIDE SEQUENCE</scope>
    <source>
        <strain evidence="2">DSM 3403</strain>
    </source>
</reference>
<name>H8KNG2_SOLCM</name>
<dbReference type="PROSITE" id="PS51257">
    <property type="entry name" value="PROKAR_LIPOPROTEIN"/>
    <property type="match status" value="1"/>
</dbReference>
<evidence type="ECO:0008006" key="4">
    <source>
        <dbReference type="Google" id="ProtNLM"/>
    </source>
</evidence>
<dbReference type="OrthoDB" id="762635at2"/>
<gene>
    <name evidence="2" type="ordered locus">Solca_2941</name>
</gene>
<dbReference type="KEGG" id="scn:Solca_2941"/>
<dbReference type="Proteomes" id="UP000007590">
    <property type="component" value="Chromosome"/>
</dbReference>
<dbReference type="EMBL" id="CP003349">
    <property type="protein sequence ID" value="AFD07960.1"/>
    <property type="molecule type" value="Genomic_DNA"/>
</dbReference>
<sequence length="175" mass="19262">MKTRSQKALFGCLLMFIIATSVGCEKKDDGSYVAPITRYEKINGKWQLTNLTQTDELAKATGGTLTQVALFSKFGFKDLQMTFNVDAQGEPTSYSVSGTAPELFAKSGFWSMDSPFTTGKTAKMYLYADEAKSQKTDELEVTTVPGATNVLELRLVRSSEGTPFLSYQFSLKPVE</sequence>
<dbReference type="AlphaFoldDB" id="H8KNG2"/>
<keyword evidence="1" id="KW-0732">Signal</keyword>
<dbReference type="RefSeq" id="WP_014681187.1">
    <property type="nucleotide sequence ID" value="NC_017770.1"/>
</dbReference>
<dbReference type="STRING" id="929556.Solca_2941"/>
<evidence type="ECO:0000313" key="3">
    <source>
        <dbReference type="Proteomes" id="UP000007590"/>
    </source>
</evidence>
<evidence type="ECO:0000256" key="1">
    <source>
        <dbReference type="SAM" id="SignalP"/>
    </source>
</evidence>
<feature type="signal peptide" evidence="1">
    <location>
        <begin position="1"/>
        <end position="23"/>
    </location>
</feature>
<feature type="chain" id="PRO_5003614295" description="DUF5004 domain-containing protein" evidence="1">
    <location>
        <begin position="24"/>
        <end position="175"/>
    </location>
</feature>
<organism evidence="2 3">
    <name type="scientific">Solitalea canadensis (strain ATCC 29591 / DSM 3403 / JCM 21819 / LMG 8368 / NBRC 15130 / NCIMB 12057 / USAM 9D)</name>
    <name type="common">Flexibacter canadensis</name>
    <dbReference type="NCBI Taxonomy" id="929556"/>
    <lineage>
        <taxon>Bacteria</taxon>
        <taxon>Pseudomonadati</taxon>
        <taxon>Bacteroidota</taxon>
        <taxon>Sphingobacteriia</taxon>
        <taxon>Sphingobacteriales</taxon>
        <taxon>Sphingobacteriaceae</taxon>
        <taxon>Solitalea</taxon>
    </lineage>
</organism>